<dbReference type="Gene3D" id="1.20.120.1630">
    <property type="match status" value="1"/>
</dbReference>
<dbReference type="GO" id="GO:0012505">
    <property type="term" value="C:endomembrane system"/>
    <property type="evidence" value="ECO:0007669"/>
    <property type="project" value="UniProtKB-SubCell"/>
</dbReference>
<evidence type="ECO:0000256" key="3">
    <source>
        <dbReference type="ARBA" id="ARBA00022989"/>
    </source>
</evidence>
<evidence type="ECO:0000256" key="2">
    <source>
        <dbReference type="ARBA" id="ARBA00022692"/>
    </source>
</evidence>
<organism evidence="6">
    <name type="scientific">mine drainage metagenome</name>
    <dbReference type="NCBI Taxonomy" id="410659"/>
    <lineage>
        <taxon>unclassified sequences</taxon>
        <taxon>metagenomes</taxon>
        <taxon>ecological metagenomes</taxon>
    </lineage>
</organism>
<name>E6QR34_9ZZZZ</name>
<dbReference type="PANTHER" id="PTHR12714:SF24">
    <property type="entry name" value="SLR1182 PROTEIN"/>
    <property type="match status" value="1"/>
</dbReference>
<evidence type="ECO:0000256" key="5">
    <source>
        <dbReference type="SAM" id="Phobius"/>
    </source>
</evidence>
<dbReference type="PANTHER" id="PTHR12714">
    <property type="entry name" value="PROTEIN-S ISOPRENYLCYSTEINE O-METHYLTRANSFERASE"/>
    <property type="match status" value="1"/>
</dbReference>
<accession>E6QR34</accession>
<evidence type="ECO:0000313" key="6">
    <source>
        <dbReference type="EMBL" id="CBI09705.1"/>
    </source>
</evidence>
<feature type="transmembrane region" description="Helical" evidence="5">
    <location>
        <begin position="100"/>
        <end position="125"/>
    </location>
</feature>
<comment type="subcellular location">
    <subcellularLocation>
        <location evidence="1">Endomembrane system</location>
        <topology evidence="1">Multi-pass membrane protein</topology>
    </subcellularLocation>
</comment>
<feature type="transmembrane region" description="Helical" evidence="5">
    <location>
        <begin position="42"/>
        <end position="68"/>
    </location>
</feature>
<protein>
    <recommendedName>
        <fullName evidence="7">Isoprenylcysteine carboxylmethyltransferase family protein</fullName>
    </recommendedName>
</protein>
<sequence>MTNAPLHLRPRTLFPPPLVYAAGLFLGWRIQRHSPWGFTLPATGYALAWGVLAISLLLMLWAVLTIWWHHTTVNPYRGASNLVTTGPFTFSRNPIYLADMLGYVAISGLMGSWWPLCCVPAVWAIMRYRVIRHEEAHLSAKFGEEYVQYCAHVHRWLGSNRD</sequence>
<keyword evidence="2 5" id="KW-0812">Transmembrane</keyword>
<gene>
    <name evidence="6" type="ORF">CARN7_0445</name>
</gene>
<evidence type="ECO:0000256" key="4">
    <source>
        <dbReference type="ARBA" id="ARBA00023136"/>
    </source>
</evidence>
<dbReference type="Pfam" id="PF04191">
    <property type="entry name" value="PEMT"/>
    <property type="match status" value="1"/>
</dbReference>
<evidence type="ECO:0008006" key="7">
    <source>
        <dbReference type="Google" id="ProtNLM"/>
    </source>
</evidence>
<dbReference type="EMBL" id="CABR01000046">
    <property type="protein sequence ID" value="CBI09705.1"/>
    <property type="molecule type" value="Genomic_DNA"/>
</dbReference>
<dbReference type="AlphaFoldDB" id="E6QR34"/>
<proteinExistence type="predicted"/>
<dbReference type="GO" id="GO:0016740">
    <property type="term" value="F:transferase activity"/>
    <property type="evidence" value="ECO:0007669"/>
    <property type="project" value="UniProtKB-ARBA"/>
</dbReference>
<dbReference type="InterPro" id="IPR007318">
    <property type="entry name" value="Phopholipid_MeTrfase"/>
</dbReference>
<evidence type="ECO:0000256" key="1">
    <source>
        <dbReference type="ARBA" id="ARBA00004127"/>
    </source>
</evidence>
<keyword evidence="4 5" id="KW-0472">Membrane</keyword>
<keyword evidence="3 5" id="KW-1133">Transmembrane helix</keyword>
<feature type="transmembrane region" description="Helical" evidence="5">
    <location>
        <begin position="12"/>
        <end position="30"/>
    </location>
</feature>
<comment type="caution">
    <text evidence="6">The sequence shown here is derived from an EMBL/GenBank/DDBJ whole genome shotgun (WGS) entry which is preliminary data.</text>
</comment>
<reference evidence="6" key="1">
    <citation type="submission" date="2009-10" db="EMBL/GenBank/DDBJ databases">
        <title>Diversity of trophic interactions inside an arsenic-rich microbial ecosystem.</title>
        <authorList>
            <person name="Bertin P.N."/>
            <person name="Heinrich-Salmeron A."/>
            <person name="Pelletier E."/>
            <person name="Goulhen-Chollet F."/>
            <person name="Arsene-Ploetze F."/>
            <person name="Gallien S."/>
            <person name="Calteau A."/>
            <person name="Vallenet D."/>
            <person name="Casiot C."/>
            <person name="Chane-Woon-Ming B."/>
            <person name="Giloteaux L."/>
            <person name="Barakat M."/>
            <person name="Bonnefoy V."/>
            <person name="Bruneel O."/>
            <person name="Chandler M."/>
            <person name="Cleiss J."/>
            <person name="Duran R."/>
            <person name="Elbaz-Poulichet F."/>
            <person name="Fonknechten N."/>
            <person name="Lauga B."/>
            <person name="Mornico D."/>
            <person name="Ortet P."/>
            <person name="Schaeffer C."/>
            <person name="Siguier P."/>
            <person name="Alexander Thil Smith A."/>
            <person name="Van Dorsselaer A."/>
            <person name="Weissenbach J."/>
            <person name="Medigue C."/>
            <person name="Le Paslier D."/>
        </authorList>
    </citation>
    <scope>NUCLEOTIDE SEQUENCE</scope>
</reference>